<dbReference type="PANTHER" id="PTHR48079">
    <property type="entry name" value="PROTEIN YEEZ"/>
    <property type="match status" value="1"/>
</dbReference>
<sequence>MTEKTVPDRPDDLAATHPDSMDPPRLLIIGCGYLGVRVGRQARAAGWSVAATSRRRLSSIADEGFEPVRFDWNDSRDLSTISQVIESHAINRVLISVSYDRNSSVDRFASQVDGLSRLLGAIRAVPGHASGHSPDVCYISTTGVYHQTGGMWVDERSPTHPNRDGGRAHLQAESKMRGCLGHSPWTILRLSGIYGPGRVPRAADVRAGRPIASPPEGHLNLIHVDDAASAVISAFSWTRRGKTMPENASADSPPRNRDCSERERLYVVSDDGPVVRRQFYEEIARQTGAADPVFVEPGENSGVRFRSETDKRIWNRRLKRDLLPKLRYPSYVEGLRDIL</sequence>
<keyword evidence="3" id="KW-1185">Reference proteome</keyword>
<dbReference type="InterPro" id="IPR051783">
    <property type="entry name" value="NAD(P)-dependent_oxidoreduct"/>
</dbReference>
<dbReference type="GO" id="GO:0004029">
    <property type="term" value="F:aldehyde dehydrogenase (NAD+) activity"/>
    <property type="evidence" value="ECO:0007669"/>
    <property type="project" value="TreeGrafter"/>
</dbReference>
<evidence type="ECO:0000259" key="1">
    <source>
        <dbReference type="Pfam" id="PF01370"/>
    </source>
</evidence>
<dbReference type="PANTHER" id="PTHR48079:SF6">
    <property type="entry name" value="NAD(P)-BINDING DOMAIN-CONTAINING PROTEIN-RELATED"/>
    <property type="match status" value="1"/>
</dbReference>
<dbReference type="AlphaFoldDB" id="A0A7W5E007"/>
<dbReference type="Proteomes" id="UP000536179">
    <property type="component" value="Unassembled WGS sequence"/>
</dbReference>
<organism evidence="2 3">
    <name type="scientific">Aporhodopirellula rubra</name>
    <dbReference type="NCBI Taxonomy" id="980271"/>
    <lineage>
        <taxon>Bacteria</taxon>
        <taxon>Pseudomonadati</taxon>
        <taxon>Planctomycetota</taxon>
        <taxon>Planctomycetia</taxon>
        <taxon>Pirellulales</taxon>
        <taxon>Pirellulaceae</taxon>
        <taxon>Aporhodopirellula</taxon>
    </lineage>
</organism>
<dbReference type="EMBL" id="JACHXU010000011">
    <property type="protein sequence ID" value="MBB3207678.1"/>
    <property type="molecule type" value="Genomic_DNA"/>
</dbReference>
<dbReference type="RefSeq" id="WP_315854586.1">
    <property type="nucleotide sequence ID" value="NZ_JACHXU010000011.1"/>
</dbReference>
<evidence type="ECO:0000313" key="3">
    <source>
        <dbReference type="Proteomes" id="UP000536179"/>
    </source>
</evidence>
<protein>
    <submittedName>
        <fullName evidence="2">Nucleoside-diphosphate-sugar epimerase</fullName>
    </submittedName>
</protein>
<evidence type="ECO:0000313" key="2">
    <source>
        <dbReference type="EMBL" id="MBB3207678.1"/>
    </source>
</evidence>
<dbReference type="SUPFAM" id="SSF51735">
    <property type="entry name" value="NAD(P)-binding Rossmann-fold domains"/>
    <property type="match status" value="1"/>
</dbReference>
<proteinExistence type="predicted"/>
<dbReference type="Pfam" id="PF01370">
    <property type="entry name" value="Epimerase"/>
    <property type="match status" value="1"/>
</dbReference>
<dbReference type="GO" id="GO:0005737">
    <property type="term" value="C:cytoplasm"/>
    <property type="evidence" value="ECO:0007669"/>
    <property type="project" value="TreeGrafter"/>
</dbReference>
<comment type="caution">
    <text evidence="2">The sequence shown here is derived from an EMBL/GenBank/DDBJ whole genome shotgun (WGS) entry which is preliminary data.</text>
</comment>
<dbReference type="InterPro" id="IPR001509">
    <property type="entry name" value="Epimerase_deHydtase"/>
</dbReference>
<accession>A0A7W5E007</accession>
<gene>
    <name evidence="2" type="ORF">FHS27_003503</name>
</gene>
<dbReference type="Gene3D" id="3.40.50.720">
    <property type="entry name" value="NAD(P)-binding Rossmann-like Domain"/>
    <property type="match status" value="1"/>
</dbReference>
<dbReference type="InterPro" id="IPR036291">
    <property type="entry name" value="NAD(P)-bd_dom_sf"/>
</dbReference>
<reference evidence="2 3" key="1">
    <citation type="submission" date="2020-08" db="EMBL/GenBank/DDBJ databases">
        <title>Genomic Encyclopedia of Type Strains, Phase III (KMG-III): the genomes of soil and plant-associated and newly described type strains.</title>
        <authorList>
            <person name="Whitman W."/>
        </authorList>
    </citation>
    <scope>NUCLEOTIDE SEQUENCE [LARGE SCALE GENOMIC DNA]</scope>
    <source>
        <strain evidence="2 3">CECT 8075</strain>
    </source>
</reference>
<feature type="domain" description="NAD-dependent epimerase/dehydratase" evidence="1">
    <location>
        <begin position="27"/>
        <end position="239"/>
    </location>
</feature>
<name>A0A7W5E007_9BACT</name>